<dbReference type="Gene3D" id="3.40.190.10">
    <property type="entry name" value="Periplasmic binding protein-like II"/>
    <property type="match status" value="2"/>
</dbReference>
<dbReference type="Pfam" id="PF13343">
    <property type="entry name" value="SBP_bac_6"/>
    <property type="match status" value="1"/>
</dbReference>
<dbReference type="AlphaFoldDB" id="A0A0D8I7N8"/>
<dbReference type="OrthoDB" id="9791045at2"/>
<dbReference type="PROSITE" id="PS51257">
    <property type="entry name" value="PROKAR_LIPOPROTEIN"/>
    <property type="match status" value="1"/>
</dbReference>
<protein>
    <submittedName>
        <fullName evidence="1">ABC-type Fe3 transport system, periplasmic component</fullName>
    </submittedName>
</protein>
<dbReference type="InterPro" id="IPR026045">
    <property type="entry name" value="Ferric-bd"/>
</dbReference>
<evidence type="ECO:0000313" key="1">
    <source>
        <dbReference type="EMBL" id="AKL97278.1"/>
    </source>
</evidence>
<dbReference type="EMBL" id="CP009687">
    <property type="protein sequence ID" value="AKL97278.1"/>
    <property type="molecule type" value="Genomic_DNA"/>
</dbReference>
<gene>
    <name evidence="1" type="ORF">CACET_c38500</name>
</gene>
<name>A0A0D8I7N8_9CLOT</name>
<dbReference type="STRING" id="84022.CACET_c38500"/>
<keyword evidence="2" id="KW-1185">Reference proteome</keyword>
<dbReference type="CDD" id="cd13547">
    <property type="entry name" value="PBP2_Fbp_like_2"/>
    <property type="match status" value="1"/>
</dbReference>
<dbReference type="PANTHER" id="PTHR30006">
    <property type="entry name" value="THIAMINE-BINDING PERIPLASMIC PROTEIN-RELATED"/>
    <property type="match status" value="1"/>
</dbReference>
<dbReference type="Proteomes" id="UP000035704">
    <property type="component" value="Chromosome"/>
</dbReference>
<reference evidence="1 2" key="1">
    <citation type="submission" date="2014-10" db="EMBL/GenBank/DDBJ databases">
        <title>Genome sequence of Clostridium aceticum DSM 1496.</title>
        <authorList>
            <person name="Poehlein A."/>
            <person name="Schiel-Bengelsdorf B."/>
            <person name="Gottschalk G."/>
            <person name="Duerre P."/>
            <person name="Daniel R."/>
        </authorList>
    </citation>
    <scope>NUCLEOTIDE SEQUENCE [LARGE SCALE GENOMIC DNA]</scope>
    <source>
        <strain evidence="1 2">DSM 1496</strain>
    </source>
</reference>
<dbReference type="RefSeq" id="WP_052661503.1">
    <property type="nucleotide sequence ID" value="NZ_CP009687.1"/>
</dbReference>
<dbReference type="PATRIC" id="fig|84022.5.peg.1101"/>
<proteinExistence type="predicted"/>
<dbReference type="PIRSF" id="PIRSF002825">
    <property type="entry name" value="CfbpA"/>
    <property type="match status" value="1"/>
</dbReference>
<evidence type="ECO:0000313" key="2">
    <source>
        <dbReference type="Proteomes" id="UP000035704"/>
    </source>
</evidence>
<accession>A0A0D8I7N8</accession>
<dbReference type="KEGG" id="cace:CACET_c38500"/>
<sequence length="340" mass="36628">MSLKTKIMAGVLAGGLILLGTGCQKKVEVQNPSTEALNGVLTVYTSQPEADIQALVESFNTVYPDIKVDIFRSGTEEVVSKVLAEKEVNAVQADVLLVADAPTFEMLKSKDLLMSYASPELAGISDDFYDEENTYTGTKIISTGIIVNTDVVNDKVESFADLTKKELDDSLIMPSPLYSGAAAYNLGVLTRTEGVGWEFYESLKSNGIIVEKGNGAVQSAVVSGQKGAGIIIDYMALRAKADGAPVEFVYPKEGSLIITEPVAILKNTKNEELAKTFVDYILSVEGQKATAAIGYTPIKSGVAAPEGFKTADEIKNLTYELSILVENRDTDKEKFSQMFQ</sequence>
<organism evidence="1 2">
    <name type="scientific">Clostridium aceticum</name>
    <dbReference type="NCBI Taxonomy" id="84022"/>
    <lineage>
        <taxon>Bacteria</taxon>
        <taxon>Bacillati</taxon>
        <taxon>Bacillota</taxon>
        <taxon>Clostridia</taxon>
        <taxon>Eubacteriales</taxon>
        <taxon>Clostridiaceae</taxon>
        <taxon>Clostridium</taxon>
    </lineage>
</organism>
<dbReference type="SUPFAM" id="SSF53850">
    <property type="entry name" value="Periplasmic binding protein-like II"/>
    <property type="match status" value="1"/>
</dbReference>